<accession>A0A2S6CFZ1</accession>
<keyword evidence="3" id="KW-1185">Reference proteome</keyword>
<feature type="compositionally biased region" description="Basic and acidic residues" evidence="1">
    <location>
        <begin position="31"/>
        <end position="42"/>
    </location>
</feature>
<evidence type="ECO:0000313" key="2">
    <source>
        <dbReference type="EMBL" id="PPJ58650.1"/>
    </source>
</evidence>
<evidence type="ECO:0000256" key="1">
    <source>
        <dbReference type="SAM" id="MobiDB-lite"/>
    </source>
</evidence>
<feature type="region of interest" description="Disordered" evidence="1">
    <location>
        <begin position="274"/>
        <end position="355"/>
    </location>
</feature>
<dbReference type="EMBL" id="PNEN01000451">
    <property type="protein sequence ID" value="PPJ58650.1"/>
    <property type="molecule type" value="Genomic_DNA"/>
</dbReference>
<evidence type="ECO:0000313" key="3">
    <source>
        <dbReference type="Proteomes" id="UP000237631"/>
    </source>
</evidence>
<name>A0A2S6CFZ1_9PEZI</name>
<dbReference type="Proteomes" id="UP000237631">
    <property type="component" value="Unassembled WGS sequence"/>
</dbReference>
<dbReference type="OrthoDB" id="3637835at2759"/>
<organism evidence="2 3">
    <name type="scientific">Cercospora berteroae</name>
    <dbReference type="NCBI Taxonomy" id="357750"/>
    <lineage>
        <taxon>Eukaryota</taxon>
        <taxon>Fungi</taxon>
        <taxon>Dikarya</taxon>
        <taxon>Ascomycota</taxon>
        <taxon>Pezizomycotina</taxon>
        <taxon>Dothideomycetes</taxon>
        <taxon>Dothideomycetidae</taxon>
        <taxon>Mycosphaerellales</taxon>
        <taxon>Mycosphaerellaceae</taxon>
        <taxon>Cercospora</taxon>
    </lineage>
</organism>
<sequence length="465" mass="51063">MSSSLVDAGGTPLWYPPASIPDESSLRSTLVRHDAPGVEARRPSSQQEAVTAEEQMLAAVAQKSLEYSDTSSKSINRPASATLDKPTGRDSLVPRIAPTTTELFRQHYGRQIEGLHIDMYEVGAHHVATMDHQENRVYHIGLNTGGSYSGRFENKPLVSELQALLAGALASAGERESKALRYKEGAKMEQLIRAHLDAGGKLIVEQTSANAEQNAGIECHLPACLARSKSIPPTNFYLDLQHTSSGPQRDEEGRHFLTLQGSPVKEPVDIPQLDGVESENHGANGNGGPVRKVHEIEKPNGHNGGLQASRWAHANGEVPQPGPARLLTPEPGPDKPTDDIAPDSPASIDSTGEWQHPPRRFQYIASFIEPNATLPPEYRAAVFLWKAASKTQLSWEQHLHKLKSLRMDHTGDSLLAEHFEKDFEIEKDDYDEEEIRAYEAQAGSRKKDCYGNVLSVVLAWVRSQN</sequence>
<protein>
    <submittedName>
        <fullName evidence="2">Uncharacterized protein</fullName>
    </submittedName>
</protein>
<gene>
    <name evidence="2" type="ORF">CBER1_03526</name>
</gene>
<proteinExistence type="predicted"/>
<feature type="region of interest" description="Disordered" evidence="1">
    <location>
        <begin position="1"/>
        <end position="52"/>
    </location>
</feature>
<feature type="region of interest" description="Disordered" evidence="1">
    <location>
        <begin position="67"/>
        <end position="93"/>
    </location>
</feature>
<reference evidence="3" key="1">
    <citation type="journal article" date="2017" name="bioRxiv">
        <title>Conservation of a gene cluster reveals novel cercosporin biosynthetic mechanisms and extends production to the genus Colletotrichum.</title>
        <authorList>
            <person name="de Jonge R."/>
            <person name="Ebert M.K."/>
            <person name="Huitt-Roehl C.R."/>
            <person name="Pal P."/>
            <person name="Suttle J.C."/>
            <person name="Spanner R.E."/>
            <person name="Neubauer J.D."/>
            <person name="Jurick W.M.II."/>
            <person name="Stott K.A."/>
            <person name="Secor G.A."/>
            <person name="Thomma B.P.H.J."/>
            <person name="Van de Peer Y."/>
            <person name="Townsend C.A."/>
            <person name="Bolton M.D."/>
        </authorList>
    </citation>
    <scope>NUCLEOTIDE SEQUENCE [LARGE SCALE GENOMIC DNA]</scope>
    <source>
        <strain evidence="3">CBS538.71</strain>
    </source>
</reference>
<comment type="caution">
    <text evidence="2">The sequence shown here is derived from an EMBL/GenBank/DDBJ whole genome shotgun (WGS) entry which is preliminary data.</text>
</comment>
<feature type="compositionally biased region" description="Polar residues" evidence="1">
    <location>
        <begin position="67"/>
        <end position="79"/>
    </location>
</feature>
<dbReference type="AlphaFoldDB" id="A0A2S6CFZ1"/>